<keyword evidence="3" id="KW-0472">Membrane</keyword>
<evidence type="ECO:0000313" key="8">
    <source>
        <dbReference type="EMBL" id="CCC49282.1"/>
    </source>
</evidence>
<dbReference type="InterPro" id="IPR029071">
    <property type="entry name" value="Ubiquitin-like_domsf"/>
</dbReference>
<dbReference type="Pfam" id="PF02991">
    <property type="entry name" value="ATG8"/>
    <property type="match status" value="1"/>
</dbReference>
<dbReference type="InterPro" id="IPR004241">
    <property type="entry name" value="Atg8-like"/>
</dbReference>
<evidence type="ECO:0000256" key="1">
    <source>
        <dbReference type="ARBA" id="ARBA00004370"/>
    </source>
</evidence>
<gene>
    <name evidence="8" type="ORF">TVY486_0706020</name>
</gene>
<organism evidence="8">
    <name type="scientific">Trypanosoma vivax (strain Y486)</name>
    <dbReference type="NCBI Taxonomy" id="1055687"/>
    <lineage>
        <taxon>Eukaryota</taxon>
        <taxon>Discoba</taxon>
        <taxon>Euglenozoa</taxon>
        <taxon>Kinetoplastea</taxon>
        <taxon>Metakinetoplastina</taxon>
        <taxon>Trypanosomatida</taxon>
        <taxon>Trypanosomatidae</taxon>
        <taxon>Trypanosoma</taxon>
        <taxon>Duttonella</taxon>
    </lineage>
</organism>
<reference evidence="8" key="1">
    <citation type="journal article" date="2012" name="Proc. Natl. Acad. Sci. U.S.A.">
        <title>Antigenic diversity is generated by distinct evolutionary mechanisms in African trypanosome species.</title>
        <authorList>
            <person name="Jackson A.P."/>
            <person name="Berry A."/>
            <person name="Aslett M."/>
            <person name="Allison H.C."/>
            <person name="Burton P."/>
            <person name="Vavrova-Anderson J."/>
            <person name="Brown R."/>
            <person name="Browne H."/>
            <person name="Corton N."/>
            <person name="Hauser H."/>
            <person name="Gamble J."/>
            <person name="Gilderthorp R."/>
            <person name="Marcello L."/>
            <person name="McQuillan J."/>
            <person name="Otto T.D."/>
            <person name="Quail M.A."/>
            <person name="Sanders M.J."/>
            <person name="van Tonder A."/>
            <person name="Ginger M.L."/>
            <person name="Field M.C."/>
            <person name="Barry J.D."/>
            <person name="Hertz-Fowler C."/>
            <person name="Berriman M."/>
        </authorList>
    </citation>
    <scope>NUCLEOTIDE SEQUENCE</scope>
    <source>
        <strain evidence="8">Y486</strain>
    </source>
</reference>
<proteinExistence type="inferred from homology"/>
<dbReference type="GO" id="GO:0006914">
    <property type="term" value="P:autophagy"/>
    <property type="evidence" value="ECO:0007669"/>
    <property type="project" value="UniProtKB-KW"/>
</dbReference>
<evidence type="ECO:0000256" key="3">
    <source>
        <dbReference type="ARBA" id="ARBA00023136"/>
    </source>
</evidence>
<accession>G0TZ79</accession>
<evidence type="ECO:0000256" key="6">
    <source>
        <dbReference type="RuleBase" id="RU004384"/>
    </source>
</evidence>
<dbReference type="Gene3D" id="3.10.20.90">
    <property type="entry name" value="Phosphatidylinositol 3-kinase Catalytic Subunit, Chain A, domain 1"/>
    <property type="match status" value="1"/>
</dbReference>
<dbReference type="EMBL" id="HE573023">
    <property type="protein sequence ID" value="CCC49282.1"/>
    <property type="molecule type" value="Genomic_DNA"/>
</dbReference>
<evidence type="ECO:0000256" key="5">
    <source>
        <dbReference type="PIRSR" id="PIRSR604241-50"/>
    </source>
</evidence>
<evidence type="ECO:0000256" key="7">
    <source>
        <dbReference type="SAM" id="MobiDB-lite"/>
    </source>
</evidence>
<dbReference type="SUPFAM" id="SSF54236">
    <property type="entry name" value="Ubiquitin-like"/>
    <property type="match status" value="1"/>
</dbReference>
<comment type="similarity">
    <text evidence="2 6">Belongs to the ATG8 family.</text>
</comment>
<sequence>MSLVEPHMEGSFKNTHSLEERQGESARIREKYPDYVPVICERSRTCTVGSLTKFKFLARQDHTVGQFIFGLRAGMQMEPEAALFLYVDGYVPPTNVQMADIYAKHRDEDGFLYVNYSSEATFG</sequence>
<feature type="lipid moiety-binding region" description="Phosphatidylserine amidated glycine; alternate" evidence="5">
    <location>
        <position position="123"/>
    </location>
</feature>
<protein>
    <recommendedName>
        <fullName evidence="6">Autophagy-related protein</fullName>
    </recommendedName>
</protein>
<dbReference type="PANTHER" id="PTHR10969">
    <property type="entry name" value="MICROTUBULE-ASSOCIATED PROTEINS 1A/1B LIGHT CHAIN 3-RELATED"/>
    <property type="match status" value="1"/>
</dbReference>
<feature type="region of interest" description="Disordered" evidence="7">
    <location>
        <begin position="1"/>
        <end position="25"/>
    </location>
</feature>
<dbReference type="AlphaFoldDB" id="G0TZ79"/>
<keyword evidence="4 5" id="KW-0449">Lipoprotein</keyword>
<comment type="subcellular location">
    <subcellularLocation>
        <location evidence="1">Membrane</location>
    </subcellularLocation>
</comment>
<evidence type="ECO:0000256" key="2">
    <source>
        <dbReference type="ARBA" id="ARBA00007293"/>
    </source>
</evidence>
<dbReference type="VEuPathDB" id="TriTrypDB:TvY486_0706020"/>
<evidence type="ECO:0000256" key="4">
    <source>
        <dbReference type="ARBA" id="ARBA00023288"/>
    </source>
</evidence>
<name>G0TZ79_TRYVY</name>
<keyword evidence="6" id="KW-0072">Autophagy</keyword>
<dbReference type="GO" id="GO:0016020">
    <property type="term" value="C:membrane"/>
    <property type="evidence" value="ECO:0007669"/>
    <property type="project" value="UniProtKB-SubCell"/>
</dbReference>